<comment type="similarity">
    <text evidence="2 6">Belongs to the drug/metabolite transporter (DMT) superfamily. Plant drug/metabolite exporter (P-DME) (TC 2.A.7.4) family.</text>
</comment>
<keyword evidence="9" id="KW-1185">Reference proteome</keyword>
<evidence type="ECO:0000256" key="1">
    <source>
        <dbReference type="ARBA" id="ARBA00004141"/>
    </source>
</evidence>
<keyword evidence="3 6" id="KW-0812">Transmembrane</keyword>
<reference evidence="8 9" key="1">
    <citation type="journal article" date="2018" name="Mol. Plant">
        <title>The genome of Artemisia annua provides insight into the evolution of Asteraceae family and artemisinin biosynthesis.</title>
        <authorList>
            <person name="Shen Q."/>
            <person name="Zhang L."/>
            <person name="Liao Z."/>
            <person name="Wang S."/>
            <person name="Yan T."/>
            <person name="Shi P."/>
            <person name="Liu M."/>
            <person name="Fu X."/>
            <person name="Pan Q."/>
            <person name="Wang Y."/>
            <person name="Lv Z."/>
            <person name="Lu X."/>
            <person name="Zhang F."/>
            <person name="Jiang W."/>
            <person name="Ma Y."/>
            <person name="Chen M."/>
            <person name="Hao X."/>
            <person name="Li L."/>
            <person name="Tang Y."/>
            <person name="Lv G."/>
            <person name="Zhou Y."/>
            <person name="Sun X."/>
            <person name="Brodelius P.E."/>
            <person name="Rose J.K.C."/>
            <person name="Tang K."/>
        </authorList>
    </citation>
    <scope>NUCLEOTIDE SEQUENCE [LARGE SCALE GENOMIC DNA]</scope>
    <source>
        <strain evidence="9">cv. Huhao1</strain>
        <tissue evidence="8">Leaf</tissue>
    </source>
</reference>
<dbReference type="SUPFAM" id="SSF103481">
    <property type="entry name" value="Multidrug resistance efflux transporter EmrE"/>
    <property type="match status" value="1"/>
</dbReference>
<evidence type="ECO:0000259" key="7">
    <source>
        <dbReference type="Pfam" id="PF00892"/>
    </source>
</evidence>
<accession>A0A2U1LZK0</accession>
<keyword evidence="5 6" id="KW-0472">Membrane</keyword>
<keyword evidence="4 6" id="KW-1133">Transmembrane helix</keyword>
<dbReference type="InterPro" id="IPR030184">
    <property type="entry name" value="WAT1-related"/>
</dbReference>
<feature type="transmembrane region" description="Helical" evidence="6">
    <location>
        <begin position="88"/>
        <end position="106"/>
    </location>
</feature>
<feature type="transmembrane region" description="Helical" evidence="6">
    <location>
        <begin position="179"/>
        <end position="199"/>
    </location>
</feature>
<dbReference type="OrthoDB" id="1728340at2759"/>
<evidence type="ECO:0000256" key="5">
    <source>
        <dbReference type="ARBA" id="ARBA00023136"/>
    </source>
</evidence>
<sequence length="306" mass="34088">MLHGNAAGVPSPLPETFRKWETARNSWKRAESVSEKKETFHVDWKREVLSRKHLGNISVPFKRVSGPGGASITMKIGFANGLHELVFVVYRNLISTILFCPFALVFERKDRPKLTFVVMMKIFVLSALGSTIHLNAYSYGLAYTSATVASALNCLTPSLTFLIAFLLRMEKVKITSPKGQAKVLGTLICIAGTLTVTFWRGGFQLKGLVDKPLINIYNPKGSHGHVKQNWVKGATLITASKVSWSLWLIFQGLVHKMYPAPFSMNIMISLFASLQSSILAVVFARDVNLWKLEWDVKLLAIVYSAI</sequence>
<dbReference type="EMBL" id="PKPP01007092">
    <property type="protein sequence ID" value="PWA54390.1"/>
    <property type="molecule type" value="Genomic_DNA"/>
</dbReference>
<dbReference type="InterPro" id="IPR037185">
    <property type="entry name" value="EmrE-like"/>
</dbReference>
<proteinExistence type="inferred from homology"/>
<feature type="transmembrane region" description="Helical" evidence="6">
    <location>
        <begin position="262"/>
        <end position="284"/>
    </location>
</feature>
<dbReference type="PANTHER" id="PTHR31218">
    <property type="entry name" value="WAT1-RELATED PROTEIN"/>
    <property type="match status" value="1"/>
</dbReference>
<feature type="domain" description="EamA" evidence="7">
    <location>
        <begin position="70"/>
        <end position="197"/>
    </location>
</feature>
<comment type="subcellular location">
    <subcellularLocation>
        <location evidence="1 6">Membrane</location>
        <topology evidence="1 6">Multi-pass membrane protein</topology>
    </subcellularLocation>
</comment>
<dbReference type="InterPro" id="IPR000620">
    <property type="entry name" value="EamA_dom"/>
</dbReference>
<dbReference type="Proteomes" id="UP000245207">
    <property type="component" value="Unassembled WGS sequence"/>
</dbReference>
<dbReference type="AlphaFoldDB" id="A0A2U1LZK0"/>
<evidence type="ECO:0000256" key="3">
    <source>
        <dbReference type="ARBA" id="ARBA00022692"/>
    </source>
</evidence>
<protein>
    <recommendedName>
        <fullName evidence="6">WAT1-related protein</fullName>
    </recommendedName>
</protein>
<evidence type="ECO:0000256" key="4">
    <source>
        <dbReference type="ARBA" id="ARBA00022989"/>
    </source>
</evidence>
<gene>
    <name evidence="8" type="ORF">CTI12_AA436320</name>
</gene>
<dbReference type="GO" id="GO:0016020">
    <property type="term" value="C:membrane"/>
    <property type="evidence" value="ECO:0007669"/>
    <property type="project" value="UniProtKB-SubCell"/>
</dbReference>
<feature type="transmembrane region" description="Helical" evidence="6">
    <location>
        <begin position="118"/>
        <end position="137"/>
    </location>
</feature>
<dbReference type="GO" id="GO:0022857">
    <property type="term" value="F:transmembrane transporter activity"/>
    <property type="evidence" value="ECO:0007669"/>
    <property type="project" value="InterPro"/>
</dbReference>
<evidence type="ECO:0000313" key="8">
    <source>
        <dbReference type="EMBL" id="PWA54390.1"/>
    </source>
</evidence>
<evidence type="ECO:0000256" key="2">
    <source>
        <dbReference type="ARBA" id="ARBA00007635"/>
    </source>
</evidence>
<organism evidence="8 9">
    <name type="scientific">Artemisia annua</name>
    <name type="common">Sweet wormwood</name>
    <dbReference type="NCBI Taxonomy" id="35608"/>
    <lineage>
        <taxon>Eukaryota</taxon>
        <taxon>Viridiplantae</taxon>
        <taxon>Streptophyta</taxon>
        <taxon>Embryophyta</taxon>
        <taxon>Tracheophyta</taxon>
        <taxon>Spermatophyta</taxon>
        <taxon>Magnoliopsida</taxon>
        <taxon>eudicotyledons</taxon>
        <taxon>Gunneridae</taxon>
        <taxon>Pentapetalae</taxon>
        <taxon>asterids</taxon>
        <taxon>campanulids</taxon>
        <taxon>Asterales</taxon>
        <taxon>Asteraceae</taxon>
        <taxon>Asteroideae</taxon>
        <taxon>Anthemideae</taxon>
        <taxon>Artemisiinae</taxon>
        <taxon>Artemisia</taxon>
    </lineage>
</organism>
<name>A0A2U1LZK0_ARTAN</name>
<dbReference type="Pfam" id="PF00892">
    <property type="entry name" value="EamA"/>
    <property type="match status" value="1"/>
</dbReference>
<evidence type="ECO:0000256" key="6">
    <source>
        <dbReference type="RuleBase" id="RU363077"/>
    </source>
</evidence>
<evidence type="ECO:0000313" key="9">
    <source>
        <dbReference type="Proteomes" id="UP000245207"/>
    </source>
</evidence>
<comment type="caution">
    <text evidence="8">The sequence shown here is derived from an EMBL/GenBank/DDBJ whole genome shotgun (WGS) entry which is preliminary data.</text>
</comment>
<feature type="transmembrane region" description="Helical" evidence="6">
    <location>
        <begin position="143"/>
        <end position="167"/>
    </location>
</feature>
<dbReference type="STRING" id="35608.A0A2U1LZK0"/>